<evidence type="ECO:0000313" key="2">
    <source>
        <dbReference type="Proteomes" id="UP000032680"/>
    </source>
</evidence>
<sequence length="126" mass="14042">MKATEPFIMLPRSLLCSAAWQDLSLNAMRLVSFLMREHLAHGGRCNGHLIAPHRQLVELGIHPGAVTGTIELASDLGIVDVARGTGRAPNRFTLTWLLLPDGTEASNRWRHYVRPPKTCRRRRVAA</sequence>
<dbReference type="OrthoDB" id="8243229at2"/>
<proteinExistence type="predicted"/>
<gene>
    <name evidence="1" type="ORF">Asru_0573_03</name>
</gene>
<name>A0A0D6P8L7_9PROT</name>
<dbReference type="RefSeq" id="WP_148360627.1">
    <property type="nucleotide sequence ID" value="NZ_BANB01000573.1"/>
</dbReference>
<keyword evidence="2" id="KW-1185">Reference proteome</keyword>
<dbReference type="EMBL" id="BANB01000573">
    <property type="protein sequence ID" value="GAN78022.1"/>
    <property type="molecule type" value="Genomic_DNA"/>
</dbReference>
<comment type="caution">
    <text evidence="1">The sequence shown here is derived from an EMBL/GenBank/DDBJ whole genome shotgun (WGS) entry which is preliminary data.</text>
</comment>
<organism evidence="1 2">
    <name type="scientific">Acidisphaera rubrifaciens HS-AP3</name>
    <dbReference type="NCBI Taxonomy" id="1231350"/>
    <lineage>
        <taxon>Bacteria</taxon>
        <taxon>Pseudomonadati</taxon>
        <taxon>Pseudomonadota</taxon>
        <taxon>Alphaproteobacteria</taxon>
        <taxon>Acetobacterales</taxon>
        <taxon>Acetobacteraceae</taxon>
        <taxon>Acidisphaera</taxon>
    </lineage>
</organism>
<protein>
    <submittedName>
        <fullName evidence="1">Uncharacterized protein</fullName>
    </submittedName>
</protein>
<accession>A0A0D6P8L7</accession>
<dbReference type="Proteomes" id="UP000032680">
    <property type="component" value="Unassembled WGS sequence"/>
</dbReference>
<reference evidence="1 2" key="1">
    <citation type="submission" date="2012-11" db="EMBL/GenBank/DDBJ databases">
        <title>Whole genome sequence of Acidisphaera rubrifaciens HS-AP3.</title>
        <authorList>
            <person name="Azuma Y."/>
            <person name="Higashiura N."/>
            <person name="Hirakawa H."/>
            <person name="Matsushita K."/>
        </authorList>
    </citation>
    <scope>NUCLEOTIDE SEQUENCE [LARGE SCALE GENOMIC DNA]</scope>
    <source>
        <strain evidence="1 2">HS-AP3</strain>
    </source>
</reference>
<dbReference type="AlphaFoldDB" id="A0A0D6P8L7"/>
<evidence type="ECO:0000313" key="1">
    <source>
        <dbReference type="EMBL" id="GAN78022.1"/>
    </source>
</evidence>